<evidence type="ECO:0000256" key="1">
    <source>
        <dbReference type="SAM" id="MobiDB-lite"/>
    </source>
</evidence>
<accession>A0A1Y1I8N6</accession>
<dbReference type="EMBL" id="DF237139">
    <property type="protein sequence ID" value="GAQ84458.1"/>
    <property type="molecule type" value="Genomic_DNA"/>
</dbReference>
<feature type="chain" id="PRO_5012575774" evidence="3">
    <location>
        <begin position="38"/>
        <end position="431"/>
    </location>
</feature>
<keyword evidence="3" id="KW-0732">Signal</keyword>
<organism evidence="4 5">
    <name type="scientific">Klebsormidium nitens</name>
    <name type="common">Green alga</name>
    <name type="synonym">Ulothrix nitens</name>
    <dbReference type="NCBI Taxonomy" id="105231"/>
    <lineage>
        <taxon>Eukaryota</taxon>
        <taxon>Viridiplantae</taxon>
        <taxon>Streptophyta</taxon>
        <taxon>Klebsormidiophyceae</taxon>
        <taxon>Klebsormidiales</taxon>
        <taxon>Klebsormidiaceae</taxon>
        <taxon>Klebsormidium</taxon>
    </lineage>
</organism>
<evidence type="ECO:0000313" key="4">
    <source>
        <dbReference type="EMBL" id="GAQ84458.1"/>
    </source>
</evidence>
<dbReference type="OrthoDB" id="2020798at2759"/>
<dbReference type="AlphaFoldDB" id="A0A1Y1I8N6"/>
<protein>
    <submittedName>
        <fullName evidence="4">Uncharacterized protein</fullName>
    </submittedName>
</protein>
<evidence type="ECO:0000313" key="5">
    <source>
        <dbReference type="Proteomes" id="UP000054558"/>
    </source>
</evidence>
<keyword evidence="2" id="KW-0812">Transmembrane</keyword>
<proteinExistence type="predicted"/>
<keyword evidence="2" id="KW-1133">Transmembrane helix</keyword>
<evidence type="ECO:0000256" key="3">
    <source>
        <dbReference type="SAM" id="SignalP"/>
    </source>
</evidence>
<dbReference type="OMA" id="CKKMCNA"/>
<keyword evidence="2" id="KW-0472">Membrane</keyword>
<keyword evidence="5" id="KW-1185">Reference proteome</keyword>
<name>A0A1Y1I8N6_KLENI</name>
<reference evidence="4 5" key="1">
    <citation type="journal article" date="2014" name="Nat. Commun.">
        <title>Klebsormidium flaccidum genome reveals primary factors for plant terrestrial adaptation.</title>
        <authorList>
            <person name="Hori K."/>
            <person name="Maruyama F."/>
            <person name="Fujisawa T."/>
            <person name="Togashi T."/>
            <person name="Yamamoto N."/>
            <person name="Seo M."/>
            <person name="Sato S."/>
            <person name="Yamada T."/>
            <person name="Mori H."/>
            <person name="Tajima N."/>
            <person name="Moriyama T."/>
            <person name="Ikeuchi M."/>
            <person name="Watanabe M."/>
            <person name="Wada H."/>
            <person name="Kobayashi K."/>
            <person name="Saito M."/>
            <person name="Masuda T."/>
            <person name="Sasaki-Sekimoto Y."/>
            <person name="Mashiguchi K."/>
            <person name="Awai K."/>
            <person name="Shimojima M."/>
            <person name="Masuda S."/>
            <person name="Iwai M."/>
            <person name="Nobusawa T."/>
            <person name="Narise T."/>
            <person name="Kondo S."/>
            <person name="Saito H."/>
            <person name="Sato R."/>
            <person name="Murakawa M."/>
            <person name="Ihara Y."/>
            <person name="Oshima-Yamada Y."/>
            <person name="Ohtaka K."/>
            <person name="Satoh M."/>
            <person name="Sonobe K."/>
            <person name="Ishii M."/>
            <person name="Ohtani R."/>
            <person name="Kanamori-Sato M."/>
            <person name="Honoki R."/>
            <person name="Miyazaki D."/>
            <person name="Mochizuki H."/>
            <person name="Umetsu J."/>
            <person name="Higashi K."/>
            <person name="Shibata D."/>
            <person name="Kamiya Y."/>
            <person name="Sato N."/>
            <person name="Nakamura Y."/>
            <person name="Tabata S."/>
            <person name="Ida S."/>
            <person name="Kurokawa K."/>
            <person name="Ohta H."/>
        </authorList>
    </citation>
    <scope>NUCLEOTIDE SEQUENCE [LARGE SCALE GENOMIC DNA]</scope>
    <source>
        <strain evidence="4 5">NIES-2285</strain>
    </source>
</reference>
<sequence length="431" mass="46880">MATGFTPVGKPGGMVRRLVPFCVLVLLLVPAFPRCEAGGFPDLDDLEDLDEAKLASQLLRLADLPLFAQKALLRVLGAGLVDLDELPCNIFGGVSACQDLPPDSRIVHQCAGVNTRVDCAFRGSAMQQASEDPDAALRTRLEGLGHRPCEPCYQSLQRFWCGQAVPKCGTFDKVIDKILPLLSRVATDEEDYDDALSEAVPDILGALSMGLPCREMCDVVTQTCGCGDPETFGEVLTSVHEEAEGSPESAARAANMSYSAARTLFKRVWDTPICELFARESTPGFHGVCELPPGAQSPCDWCSAKRPQVQLVWQQMVAQVSQSISSMMSAGLDRVMSPGRPRWEGRTWGGTDGTERASSAGSEQKETDGGSQGHSWVWVWVILLPCAMAFFAGLGYASYYVYDKRYNVGRRYVDLGDIGEEDDDKYSPPML</sequence>
<feature type="transmembrane region" description="Helical" evidence="2">
    <location>
        <begin position="376"/>
        <end position="402"/>
    </location>
</feature>
<evidence type="ECO:0000256" key="2">
    <source>
        <dbReference type="SAM" id="Phobius"/>
    </source>
</evidence>
<feature type="region of interest" description="Disordered" evidence="1">
    <location>
        <begin position="337"/>
        <end position="371"/>
    </location>
</feature>
<gene>
    <name evidence="4" type="ORF">KFL_001900010</name>
</gene>
<feature type="signal peptide" evidence="3">
    <location>
        <begin position="1"/>
        <end position="37"/>
    </location>
</feature>
<dbReference type="Proteomes" id="UP000054558">
    <property type="component" value="Unassembled WGS sequence"/>
</dbReference>